<feature type="compositionally biased region" description="Polar residues" evidence="1">
    <location>
        <begin position="1"/>
        <end position="18"/>
    </location>
</feature>
<dbReference type="Proteomes" id="UP000429607">
    <property type="component" value="Unassembled WGS sequence"/>
</dbReference>
<feature type="compositionally biased region" description="Polar residues" evidence="1">
    <location>
        <begin position="39"/>
        <end position="50"/>
    </location>
</feature>
<feature type="region of interest" description="Disordered" evidence="1">
    <location>
        <begin position="319"/>
        <end position="343"/>
    </location>
</feature>
<feature type="compositionally biased region" description="Low complexity" evidence="1">
    <location>
        <begin position="19"/>
        <end position="38"/>
    </location>
</feature>
<sequence>MLTRQGSRTLNASPVSQGTPRATATSPPATVTPTQVPSRRSTQPNLSSSDECTHDGVARIAERIDIKNIKSTVFTGAVPEGSYDSGAREWWEQFADQADDAQVLAGQLWNDKVNTATLSLFLSGSARRWLKQHRRDHPRATFAETGDALVAKFRPKLTNQEITARIYDEPKLPAETYQEFADRLLLMVGGLDGGTTNPANARHALGTFVRHAWPQRKDVVMARMSLRDADPLRAITRAVDILSEMSETDGRAPSFKKRKMGDGKTSKPEYQTPAKAHLAVVERKHKPKITAKFNSRHGSITCYTCGQVGHTANFHRKYLGSRDSTDEAPARSVETATEPKTQQ</sequence>
<evidence type="ECO:0000313" key="4">
    <source>
        <dbReference type="Proteomes" id="UP000429607"/>
    </source>
</evidence>
<evidence type="ECO:0000313" key="2">
    <source>
        <dbReference type="EMBL" id="KAE9033933.1"/>
    </source>
</evidence>
<feature type="region of interest" description="Disordered" evidence="1">
    <location>
        <begin position="1"/>
        <end position="53"/>
    </location>
</feature>
<dbReference type="AlphaFoldDB" id="A0A6A3MM49"/>
<evidence type="ECO:0000313" key="3">
    <source>
        <dbReference type="EMBL" id="KAE9347305.1"/>
    </source>
</evidence>
<reference evidence="2 4" key="1">
    <citation type="submission" date="2018-09" db="EMBL/GenBank/DDBJ databases">
        <title>Genomic investigation of the strawberry pathogen Phytophthora fragariae indicates pathogenicity is determined by transcriptional variation in three key races.</title>
        <authorList>
            <person name="Adams T.M."/>
            <person name="Armitage A.D."/>
            <person name="Sobczyk M.K."/>
            <person name="Bates H.J."/>
            <person name="Dunwell J.M."/>
            <person name="Nellist C.F."/>
            <person name="Harrison R.J."/>
        </authorList>
    </citation>
    <scope>NUCLEOTIDE SEQUENCE [LARGE SCALE GENOMIC DNA]</scope>
    <source>
        <strain evidence="2 4">SCRP249</strain>
        <strain evidence="3 5">SCRP333</strain>
    </source>
</reference>
<dbReference type="EMBL" id="QXFV01000568">
    <property type="protein sequence ID" value="KAE9033933.1"/>
    <property type="molecule type" value="Genomic_DNA"/>
</dbReference>
<comment type="caution">
    <text evidence="2">The sequence shown here is derived from an EMBL/GenBank/DDBJ whole genome shotgun (WGS) entry which is preliminary data.</text>
</comment>
<proteinExistence type="predicted"/>
<organism evidence="2 4">
    <name type="scientific">Phytophthora rubi</name>
    <dbReference type="NCBI Taxonomy" id="129364"/>
    <lineage>
        <taxon>Eukaryota</taxon>
        <taxon>Sar</taxon>
        <taxon>Stramenopiles</taxon>
        <taxon>Oomycota</taxon>
        <taxon>Peronosporomycetes</taxon>
        <taxon>Peronosporales</taxon>
        <taxon>Peronosporaceae</taxon>
        <taxon>Phytophthora</taxon>
    </lineage>
</organism>
<keyword evidence="5" id="KW-1185">Reference proteome</keyword>
<evidence type="ECO:0000313" key="5">
    <source>
        <dbReference type="Proteomes" id="UP000434957"/>
    </source>
</evidence>
<feature type="compositionally biased region" description="Polar residues" evidence="1">
    <location>
        <begin position="334"/>
        <end position="343"/>
    </location>
</feature>
<accession>A0A6A3MM49</accession>
<protein>
    <submittedName>
        <fullName evidence="2">Uncharacterized protein</fullName>
    </submittedName>
</protein>
<feature type="region of interest" description="Disordered" evidence="1">
    <location>
        <begin position="249"/>
        <end position="274"/>
    </location>
</feature>
<name>A0A6A3MM49_9STRA</name>
<dbReference type="Proteomes" id="UP000434957">
    <property type="component" value="Unassembled WGS sequence"/>
</dbReference>
<gene>
    <name evidence="2" type="ORF">PR001_g9941</name>
    <name evidence="3" type="ORF">PR003_g6999</name>
</gene>
<dbReference type="EMBL" id="QXFT01000321">
    <property type="protein sequence ID" value="KAE9347305.1"/>
    <property type="molecule type" value="Genomic_DNA"/>
</dbReference>
<evidence type="ECO:0000256" key="1">
    <source>
        <dbReference type="SAM" id="MobiDB-lite"/>
    </source>
</evidence>